<comment type="catalytic activity">
    <reaction evidence="6">
        <text>3'-dephospho-CoA + GTP = GDP + CoA + H(+)</text>
        <dbReference type="Rhea" id="RHEA:61156"/>
        <dbReference type="ChEBI" id="CHEBI:15378"/>
        <dbReference type="ChEBI" id="CHEBI:37565"/>
        <dbReference type="ChEBI" id="CHEBI:57287"/>
        <dbReference type="ChEBI" id="CHEBI:57328"/>
        <dbReference type="ChEBI" id="CHEBI:58189"/>
        <dbReference type="EC" id="2.7.1.237"/>
    </reaction>
</comment>
<dbReference type="GO" id="GO:0015937">
    <property type="term" value="P:coenzyme A biosynthetic process"/>
    <property type="evidence" value="ECO:0007669"/>
    <property type="project" value="UniProtKB-UniRule"/>
</dbReference>
<feature type="binding site" evidence="6">
    <location>
        <position position="117"/>
    </location>
    <ligand>
        <name>GTP</name>
        <dbReference type="ChEBI" id="CHEBI:37565"/>
    </ligand>
</feature>
<keyword evidence="4 6" id="KW-0173">Coenzyme A biosynthesis</keyword>
<evidence type="ECO:0000313" key="7">
    <source>
        <dbReference type="EMBL" id="KXB04968.1"/>
    </source>
</evidence>
<comment type="function">
    <text evidence="6">Catalyzes the GTP-dependent phosphorylation of the 3'-hydroxyl group of dephosphocoenzyme A to form coenzyme A (CoA).</text>
</comment>
<evidence type="ECO:0000256" key="5">
    <source>
        <dbReference type="ARBA" id="ARBA00023134"/>
    </source>
</evidence>
<dbReference type="PANTHER" id="PTHR40732:SF1">
    <property type="entry name" value="GTP-DEPENDENT DEPHOSPHO-COA KINASE"/>
    <property type="match status" value="1"/>
</dbReference>
<feature type="binding site" evidence="6">
    <location>
        <position position="42"/>
    </location>
    <ligand>
        <name>GTP</name>
        <dbReference type="ChEBI" id="CHEBI:37565"/>
    </ligand>
</feature>
<protein>
    <recommendedName>
        <fullName evidence="6">GTP-dependent dephospho-CoA kinase</fullName>
        <ecNumber evidence="6">2.7.1.237</ecNumber>
    </recommendedName>
    <alternativeName>
        <fullName evidence="6">Dephospho-coenzyme A kinase</fullName>
        <shortName evidence="6">DPCK</shortName>
    </alternativeName>
</protein>
<dbReference type="Pfam" id="PF04019">
    <property type="entry name" value="DUF359"/>
    <property type="match status" value="1"/>
</dbReference>
<comment type="caution">
    <text evidence="7">The sequence shown here is derived from an EMBL/GenBank/DDBJ whole genome shotgun (WGS) entry which is preliminary data.</text>
</comment>
<dbReference type="Proteomes" id="UP000070311">
    <property type="component" value="Unassembled WGS sequence"/>
</dbReference>
<feature type="binding site" evidence="6">
    <location>
        <position position="43"/>
    </location>
    <ligand>
        <name>GTP</name>
        <dbReference type="ChEBI" id="CHEBI:37565"/>
    </ligand>
</feature>
<keyword evidence="3 6" id="KW-0418">Kinase</keyword>
<dbReference type="PIRSF" id="PIRSF006533">
    <property type="entry name" value="UCP006533"/>
    <property type="match status" value="1"/>
</dbReference>
<dbReference type="HAMAP" id="MF_00590">
    <property type="entry name" value="Dephospho_CoA_kinase_GTP_dep"/>
    <property type="match status" value="1"/>
</dbReference>
<comment type="caution">
    <text evidence="6">Lacks conserved residue(s) required for the propagation of feature annotation.</text>
</comment>
<feature type="binding site" evidence="6">
    <location>
        <position position="61"/>
    </location>
    <ligand>
        <name>GTP</name>
        <dbReference type="ChEBI" id="CHEBI:37565"/>
    </ligand>
</feature>
<keyword evidence="2 6" id="KW-0547">Nucleotide-binding</keyword>
<evidence type="ECO:0000256" key="4">
    <source>
        <dbReference type="ARBA" id="ARBA00022993"/>
    </source>
</evidence>
<keyword evidence="1 6" id="KW-0808">Transferase</keyword>
<dbReference type="AlphaFoldDB" id="A0A133VEU5"/>
<comment type="similarity">
    <text evidence="6">Belongs to the GTP-dependent DPCK family.</text>
</comment>
<name>A0A133VEU5_9EURY</name>
<evidence type="ECO:0000256" key="3">
    <source>
        <dbReference type="ARBA" id="ARBA00022777"/>
    </source>
</evidence>
<dbReference type="InterPro" id="IPR007164">
    <property type="entry name" value="GTP-dep_dephospho-CoA_kin"/>
</dbReference>
<dbReference type="EMBL" id="LHYD01000036">
    <property type="protein sequence ID" value="KXB04968.1"/>
    <property type="molecule type" value="Genomic_DNA"/>
</dbReference>
<dbReference type="PANTHER" id="PTHR40732">
    <property type="entry name" value="UPF0218 PROTEIN TK1697"/>
    <property type="match status" value="1"/>
</dbReference>
<feature type="binding site" evidence="6">
    <location>
        <position position="63"/>
    </location>
    <ligand>
        <name>GTP</name>
        <dbReference type="ChEBI" id="CHEBI:37565"/>
    </ligand>
</feature>
<dbReference type="EC" id="2.7.1.237" evidence="6"/>
<proteinExistence type="inferred from homology"/>
<dbReference type="UniPathway" id="UPA00241"/>
<dbReference type="GO" id="GO:0016301">
    <property type="term" value="F:kinase activity"/>
    <property type="evidence" value="ECO:0007669"/>
    <property type="project" value="UniProtKB-UniRule"/>
</dbReference>
<dbReference type="GO" id="GO:0005525">
    <property type="term" value="F:GTP binding"/>
    <property type="evidence" value="ECO:0007669"/>
    <property type="project" value="UniProtKB-UniRule"/>
</dbReference>
<feature type="binding site" evidence="6">
    <location>
        <position position="44"/>
    </location>
    <ligand>
        <name>GTP</name>
        <dbReference type="ChEBI" id="CHEBI:37565"/>
    </ligand>
</feature>
<gene>
    <name evidence="7" type="ORF">AKJ50_01860</name>
</gene>
<evidence type="ECO:0000313" key="8">
    <source>
        <dbReference type="Proteomes" id="UP000070311"/>
    </source>
</evidence>
<organism evidence="7 8">
    <name type="scientific">candidate division MSBL1 archaeon SCGC-AAA382A13</name>
    <dbReference type="NCBI Taxonomy" id="1698279"/>
    <lineage>
        <taxon>Archaea</taxon>
        <taxon>Methanobacteriati</taxon>
        <taxon>Methanobacteriota</taxon>
        <taxon>candidate division MSBL1</taxon>
    </lineage>
</organism>
<reference evidence="7 8" key="1">
    <citation type="journal article" date="2016" name="Sci. Rep.">
        <title>Metabolic traits of an uncultured archaeal lineage -MSBL1- from brine pools of the Red Sea.</title>
        <authorList>
            <person name="Mwirichia R."/>
            <person name="Alam I."/>
            <person name="Rashid M."/>
            <person name="Vinu M."/>
            <person name="Ba-Alawi W."/>
            <person name="Anthony Kamau A."/>
            <person name="Kamanda Ngugi D."/>
            <person name="Goker M."/>
            <person name="Klenk H.P."/>
            <person name="Bajic V."/>
            <person name="Stingl U."/>
        </authorList>
    </citation>
    <scope>NUCLEOTIDE SEQUENCE [LARGE SCALE GENOMIC DNA]</scope>
    <source>
        <strain evidence="7">SCGC-AAA382A13</strain>
    </source>
</reference>
<keyword evidence="8" id="KW-1185">Reference proteome</keyword>
<accession>A0A133VEU5</accession>
<evidence type="ECO:0000256" key="2">
    <source>
        <dbReference type="ARBA" id="ARBA00022741"/>
    </source>
</evidence>
<comment type="pathway">
    <text evidence="6">Cofactor biosynthesis; coenzyme A biosynthesis.</text>
</comment>
<evidence type="ECO:0000256" key="6">
    <source>
        <dbReference type="HAMAP-Rule" id="MF_00590"/>
    </source>
</evidence>
<keyword evidence="5 6" id="KW-0342">GTP-binding</keyword>
<evidence type="ECO:0000256" key="1">
    <source>
        <dbReference type="ARBA" id="ARBA00022679"/>
    </source>
</evidence>
<sequence>MKLPENKRYLFKKPAGKLFKNLKKALEYLNSINYEKIITVGDVVSADFLRNGVKPDIVIADFKTKRSPADVNDVKTIQNYSIPVKNVKNPSGHISNELWESIENADPPVKIIVDGEEDMATVPAVILAPKGSIIAYGQPKEGLVLLEVTEEKKNKFKKLIDILEEN</sequence>